<comment type="caution">
    <text evidence="2">The sequence shown here is derived from an EMBL/GenBank/DDBJ whole genome shotgun (WGS) entry which is preliminary data.</text>
</comment>
<accession>A0AAV4N791</accession>
<protein>
    <submittedName>
        <fullName evidence="2">Uncharacterized protein</fullName>
    </submittedName>
</protein>
<dbReference type="EMBL" id="BPLR01003045">
    <property type="protein sequence ID" value="GIX80552.1"/>
    <property type="molecule type" value="Genomic_DNA"/>
</dbReference>
<dbReference type="Proteomes" id="UP001054945">
    <property type="component" value="Unassembled WGS sequence"/>
</dbReference>
<keyword evidence="3" id="KW-1185">Reference proteome</keyword>
<evidence type="ECO:0000313" key="2">
    <source>
        <dbReference type="EMBL" id="GIX80552.1"/>
    </source>
</evidence>
<proteinExistence type="predicted"/>
<feature type="compositionally biased region" description="Basic and acidic residues" evidence="1">
    <location>
        <begin position="12"/>
        <end position="21"/>
    </location>
</feature>
<feature type="region of interest" description="Disordered" evidence="1">
    <location>
        <begin position="1"/>
        <end position="86"/>
    </location>
</feature>
<dbReference type="AlphaFoldDB" id="A0AAV4N791"/>
<organism evidence="2 3">
    <name type="scientific">Caerostris extrusa</name>
    <name type="common">Bark spider</name>
    <name type="synonym">Caerostris bankana</name>
    <dbReference type="NCBI Taxonomy" id="172846"/>
    <lineage>
        <taxon>Eukaryota</taxon>
        <taxon>Metazoa</taxon>
        <taxon>Ecdysozoa</taxon>
        <taxon>Arthropoda</taxon>
        <taxon>Chelicerata</taxon>
        <taxon>Arachnida</taxon>
        <taxon>Araneae</taxon>
        <taxon>Araneomorphae</taxon>
        <taxon>Entelegynae</taxon>
        <taxon>Araneoidea</taxon>
        <taxon>Araneidae</taxon>
        <taxon>Caerostris</taxon>
    </lineage>
</organism>
<sequence>MLMRGHFPMQKAIHDFPEKMFQRKKATSVKNGHTWKRNPPPAHAQRRGTPGAKGSEEPETRQAPNIALRSFPPRDSTPDPVASPLNSAPVLCLHCLIVAAP</sequence>
<gene>
    <name evidence="2" type="ORF">CEXT_578871</name>
</gene>
<evidence type="ECO:0000256" key="1">
    <source>
        <dbReference type="SAM" id="MobiDB-lite"/>
    </source>
</evidence>
<evidence type="ECO:0000313" key="3">
    <source>
        <dbReference type="Proteomes" id="UP001054945"/>
    </source>
</evidence>
<name>A0AAV4N791_CAEEX</name>
<reference evidence="2 3" key="1">
    <citation type="submission" date="2021-06" db="EMBL/GenBank/DDBJ databases">
        <title>Caerostris extrusa draft genome.</title>
        <authorList>
            <person name="Kono N."/>
            <person name="Arakawa K."/>
        </authorList>
    </citation>
    <scope>NUCLEOTIDE SEQUENCE [LARGE SCALE GENOMIC DNA]</scope>
</reference>